<protein>
    <submittedName>
        <fullName evidence="2">Uncharacterized protein</fullName>
    </submittedName>
</protein>
<sequence>MIFGDISNFNNVSDYLPILNGCLNADLFIILLSQHNFISSKYLKNWYKKFNLAAVIIDFLILVIGIIITRFFYKYFFQEFNIWKFIAIALCVQIIYDNLFYIFVKNIPLGYNYMLDFFKEYAKELGYKAIIGDSFAMIISCLLSSYFKTFTINTNIIGLVLSLYFIPYAINY</sequence>
<keyword evidence="1" id="KW-0472">Membrane</keyword>
<keyword evidence="1" id="KW-1133">Transmembrane helix</keyword>
<feature type="transmembrane region" description="Helical" evidence="1">
    <location>
        <begin position="15"/>
        <end position="38"/>
    </location>
</feature>
<dbReference type="EMBL" id="MN740944">
    <property type="protein sequence ID" value="QHU19135.1"/>
    <property type="molecule type" value="Genomic_DNA"/>
</dbReference>
<accession>A0A6C0KMB1</accession>
<feature type="transmembrane region" description="Helical" evidence="1">
    <location>
        <begin position="152"/>
        <end position="170"/>
    </location>
</feature>
<evidence type="ECO:0000256" key="1">
    <source>
        <dbReference type="SAM" id="Phobius"/>
    </source>
</evidence>
<feature type="transmembrane region" description="Helical" evidence="1">
    <location>
        <begin position="50"/>
        <end position="73"/>
    </location>
</feature>
<feature type="transmembrane region" description="Helical" evidence="1">
    <location>
        <begin position="125"/>
        <end position="146"/>
    </location>
</feature>
<reference evidence="2" key="1">
    <citation type="journal article" date="2020" name="Nature">
        <title>Giant virus diversity and host interactions through global metagenomics.</title>
        <authorList>
            <person name="Schulz F."/>
            <person name="Roux S."/>
            <person name="Paez-Espino D."/>
            <person name="Jungbluth S."/>
            <person name="Walsh D.A."/>
            <person name="Denef V.J."/>
            <person name="McMahon K.D."/>
            <person name="Konstantinidis K.T."/>
            <person name="Eloe-Fadrosh E.A."/>
            <person name="Kyrpides N.C."/>
            <person name="Woyke T."/>
        </authorList>
    </citation>
    <scope>NUCLEOTIDE SEQUENCE</scope>
    <source>
        <strain evidence="2">GVMAG-S-3300013014-104</strain>
    </source>
</reference>
<name>A0A6C0KMB1_9ZZZZ</name>
<proteinExistence type="predicted"/>
<dbReference type="AlphaFoldDB" id="A0A6C0KMB1"/>
<evidence type="ECO:0000313" key="2">
    <source>
        <dbReference type="EMBL" id="QHU19135.1"/>
    </source>
</evidence>
<feature type="transmembrane region" description="Helical" evidence="1">
    <location>
        <begin position="85"/>
        <end position="104"/>
    </location>
</feature>
<keyword evidence="1" id="KW-0812">Transmembrane</keyword>
<organism evidence="2">
    <name type="scientific">viral metagenome</name>
    <dbReference type="NCBI Taxonomy" id="1070528"/>
    <lineage>
        <taxon>unclassified sequences</taxon>
        <taxon>metagenomes</taxon>
        <taxon>organismal metagenomes</taxon>
    </lineage>
</organism>